<dbReference type="InterPro" id="IPR050833">
    <property type="entry name" value="Poly_Biosynth_Transport"/>
</dbReference>
<feature type="transmembrane region" description="Helical" evidence="6">
    <location>
        <begin position="16"/>
        <end position="33"/>
    </location>
</feature>
<feature type="transmembrane region" description="Helical" evidence="6">
    <location>
        <begin position="441"/>
        <end position="461"/>
    </location>
</feature>
<feature type="transmembrane region" description="Helical" evidence="6">
    <location>
        <begin position="87"/>
        <end position="115"/>
    </location>
</feature>
<keyword evidence="4 6" id="KW-1133">Transmembrane helix</keyword>
<dbReference type="GO" id="GO:0005886">
    <property type="term" value="C:plasma membrane"/>
    <property type="evidence" value="ECO:0007669"/>
    <property type="project" value="UniProtKB-SubCell"/>
</dbReference>
<feature type="transmembrane region" description="Helical" evidence="6">
    <location>
        <begin position="345"/>
        <end position="367"/>
    </location>
</feature>
<feature type="transmembrane region" description="Helical" evidence="6">
    <location>
        <begin position="45"/>
        <end position="66"/>
    </location>
</feature>
<evidence type="ECO:0000256" key="4">
    <source>
        <dbReference type="ARBA" id="ARBA00022989"/>
    </source>
</evidence>
<protein>
    <submittedName>
        <fullName evidence="8">Lipopolysaccharide biosynthesis protein</fullName>
    </submittedName>
    <submittedName>
        <fullName evidence="7">Oligosaccharide flippase family protein</fullName>
    </submittedName>
</protein>
<dbReference type="PANTHER" id="PTHR30250:SF26">
    <property type="entry name" value="PSMA PROTEIN"/>
    <property type="match status" value="1"/>
</dbReference>
<keyword evidence="5 6" id="KW-0472">Membrane</keyword>
<evidence type="ECO:0000256" key="2">
    <source>
        <dbReference type="ARBA" id="ARBA00022475"/>
    </source>
</evidence>
<evidence type="ECO:0000313" key="8">
    <source>
        <dbReference type="EMBL" id="RHL52992.1"/>
    </source>
</evidence>
<evidence type="ECO:0000256" key="6">
    <source>
        <dbReference type="SAM" id="Phobius"/>
    </source>
</evidence>
<feature type="transmembrane region" description="Helical" evidence="6">
    <location>
        <begin position="161"/>
        <end position="182"/>
    </location>
</feature>
<dbReference type="AlphaFoldDB" id="A0A0P0EVQ7"/>
<evidence type="ECO:0000256" key="3">
    <source>
        <dbReference type="ARBA" id="ARBA00022692"/>
    </source>
</evidence>
<reference evidence="8 9" key="1">
    <citation type="submission" date="2018-08" db="EMBL/GenBank/DDBJ databases">
        <title>A genome reference for cultivated species of the human gut microbiota.</title>
        <authorList>
            <person name="Zou Y."/>
            <person name="Xue W."/>
            <person name="Luo G."/>
        </authorList>
    </citation>
    <scope>NUCLEOTIDE SEQUENCE [LARGE SCALE GENOMIC DNA]</scope>
    <source>
        <strain evidence="8 9">AF37-12</strain>
    </source>
</reference>
<dbReference type="InterPro" id="IPR002797">
    <property type="entry name" value="Polysacc_synth"/>
</dbReference>
<feature type="transmembrane region" description="Helical" evidence="6">
    <location>
        <begin position="315"/>
        <end position="339"/>
    </location>
</feature>
<dbReference type="EMBL" id="JAQNVG010000001">
    <property type="protein sequence ID" value="MDC2234347.1"/>
    <property type="molecule type" value="Genomic_DNA"/>
</dbReference>
<accession>C6IEY3</accession>
<evidence type="ECO:0000313" key="9">
    <source>
        <dbReference type="Proteomes" id="UP000283616"/>
    </source>
</evidence>
<dbReference type="PANTHER" id="PTHR30250">
    <property type="entry name" value="PST FAMILY PREDICTED COLANIC ACID TRANSPORTER"/>
    <property type="match status" value="1"/>
</dbReference>
<comment type="subcellular location">
    <subcellularLocation>
        <location evidence="1">Cell membrane</location>
        <topology evidence="1">Multi-pass membrane protein</topology>
    </subcellularLocation>
</comment>
<dbReference type="KEGG" id="btho:Btheta7330_02895"/>
<dbReference type="Pfam" id="PF01943">
    <property type="entry name" value="Polysacc_synt"/>
    <property type="match status" value="1"/>
</dbReference>
<proteinExistence type="predicted"/>
<accession>A0A0P0EVQ7</accession>
<evidence type="ECO:0000313" key="7">
    <source>
        <dbReference type="EMBL" id="MDC2234347.1"/>
    </source>
</evidence>
<evidence type="ECO:0000313" key="10">
    <source>
        <dbReference type="Proteomes" id="UP001217776"/>
    </source>
</evidence>
<name>A0A0P0EVQ7_BACT4</name>
<dbReference type="Proteomes" id="UP000283616">
    <property type="component" value="Unassembled WGS sequence"/>
</dbReference>
<keyword evidence="3 6" id="KW-0812">Transmembrane</keyword>
<sequence>MITTNYNNKRIAKNTFLLYFRMLFTMMVSLYTSRVVLATLGVEDFGIYNVVGGVVTMFAIISTSLSSAISRFITIELGKGDLRRLKTVFSTAVVIQFLMALVVVILAELIGVWFLNNKMNIPEVRMNAANWVLQFSIFTFGVNLICIPFNALIIAHERMSAFAYVSILEVSLKLLIVYLLVLMSVDKLIVYGALLLVVAIVITFAYFIYCRRHFKECKCFCRIDRFLLKRMLSFSGWNFIGASSAILRDQGVNIAINLFCGPTVNAARGMAVQVNHAINSFAQNFMTALNPQITKSFAVGDSKYMFTLIFQGARLSFYMLLFLSLPVLMSTEYILSIWLKIVPDYTIIFVRLVLIFAMCESISNPLITAMLATGSIRNYQIVVGGMQMMNFPISYILLERGYAPEITLYVAIGISLCCLALRLFMLRSMIQLPVKSYMKNVFFNICAVTIFSVAIPYLISLRLQSSFYSFLILSFSCIICSFMAIFFVGCKASERVFVVDQVRKLIKNNL</sequence>
<feature type="transmembrane region" description="Helical" evidence="6">
    <location>
        <begin position="135"/>
        <end position="154"/>
    </location>
</feature>
<dbReference type="RefSeq" id="WP_008766019.1">
    <property type="nucleotide sequence ID" value="NZ_BAABXH010000002.1"/>
</dbReference>
<feature type="transmembrane region" description="Helical" evidence="6">
    <location>
        <begin position="379"/>
        <end position="397"/>
    </location>
</feature>
<evidence type="ECO:0000256" key="5">
    <source>
        <dbReference type="ARBA" id="ARBA00023136"/>
    </source>
</evidence>
<dbReference type="Proteomes" id="UP001217776">
    <property type="component" value="Unassembled WGS sequence"/>
</dbReference>
<organism evidence="7 10">
    <name type="scientific">Bacteroides thetaiotaomicron</name>
    <dbReference type="NCBI Taxonomy" id="818"/>
    <lineage>
        <taxon>Bacteria</taxon>
        <taxon>Pseudomonadati</taxon>
        <taxon>Bacteroidota</taxon>
        <taxon>Bacteroidia</taxon>
        <taxon>Bacteroidales</taxon>
        <taxon>Bacteroidaceae</taxon>
        <taxon>Bacteroides</taxon>
    </lineage>
</organism>
<evidence type="ECO:0000256" key="1">
    <source>
        <dbReference type="ARBA" id="ARBA00004651"/>
    </source>
</evidence>
<dbReference type="EMBL" id="QROV01000042">
    <property type="protein sequence ID" value="RHL52992.1"/>
    <property type="molecule type" value="Genomic_DNA"/>
</dbReference>
<comment type="caution">
    <text evidence="7">The sequence shown here is derived from an EMBL/GenBank/DDBJ whole genome shotgun (WGS) entry which is preliminary data.</text>
</comment>
<feature type="transmembrane region" description="Helical" evidence="6">
    <location>
        <begin position="409"/>
        <end position="429"/>
    </location>
</feature>
<gene>
    <name evidence="8" type="ORF">DW011_23640</name>
    <name evidence="7" type="ORF">PO127_01130</name>
</gene>
<feature type="transmembrane region" description="Helical" evidence="6">
    <location>
        <begin position="188"/>
        <end position="209"/>
    </location>
</feature>
<feature type="transmembrane region" description="Helical" evidence="6">
    <location>
        <begin position="467"/>
        <end position="488"/>
    </location>
</feature>
<keyword evidence="2" id="KW-1003">Cell membrane</keyword>
<reference evidence="7" key="2">
    <citation type="submission" date="2022-10" db="EMBL/GenBank/DDBJ databases">
        <title>Human gut microbiome strain richness.</title>
        <authorList>
            <person name="Chen-Liaw A."/>
        </authorList>
    </citation>
    <scope>NUCLEOTIDE SEQUENCE</scope>
    <source>
        <strain evidence="7">1001283st1_A3_1001283B150304_161114</strain>
    </source>
</reference>